<evidence type="ECO:0000256" key="5">
    <source>
        <dbReference type="SAM" id="MobiDB-lite"/>
    </source>
</evidence>
<dbReference type="Gene3D" id="3.10.105.10">
    <property type="entry name" value="Dipeptide-binding Protein, Domain 3"/>
    <property type="match status" value="1"/>
</dbReference>
<evidence type="ECO:0000259" key="6">
    <source>
        <dbReference type="Pfam" id="PF00496"/>
    </source>
</evidence>
<evidence type="ECO:0000256" key="3">
    <source>
        <dbReference type="ARBA" id="ARBA00022448"/>
    </source>
</evidence>
<dbReference type="GO" id="GO:0043190">
    <property type="term" value="C:ATP-binding cassette (ABC) transporter complex"/>
    <property type="evidence" value="ECO:0007669"/>
    <property type="project" value="InterPro"/>
</dbReference>
<organism evidence="7 8">
    <name type="scientific">Prosthecomicrobium pneumaticum</name>
    <dbReference type="NCBI Taxonomy" id="81895"/>
    <lineage>
        <taxon>Bacteria</taxon>
        <taxon>Pseudomonadati</taxon>
        <taxon>Pseudomonadota</taxon>
        <taxon>Alphaproteobacteria</taxon>
        <taxon>Hyphomicrobiales</taxon>
        <taxon>Kaistiaceae</taxon>
        <taxon>Prosthecomicrobium</taxon>
    </lineage>
</organism>
<dbReference type="CDD" id="cd00995">
    <property type="entry name" value="PBP2_NikA_DppA_OppA_like"/>
    <property type="match status" value="1"/>
</dbReference>
<keyword evidence="8" id="KW-1185">Reference proteome</keyword>
<comment type="similarity">
    <text evidence="2">Belongs to the bacterial solute-binding protein 5 family.</text>
</comment>
<comment type="subcellular location">
    <subcellularLocation>
        <location evidence="1">Periplasm</location>
    </subcellularLocation>
</comment>
<dbReference type="InterPro" id="IPR006311">
    <property type="entry name" value="TAT_signal"/>
</dbReference>
<dbReference type="PIRSF" id="PIRSF002741">
    <property type="entry name" value="MppA"/>
    <property type="match status" value="1"/>
</dbReference>
<dbReference type="InterPro" id="IPR030678">
    <property type="entry name" value="Peptide/Ni-bd"/>
</dbReference>
<keyword evidence="3" id="KW-0813">Transport</keyword>
<dbReference type="GO" id="GO:0030288">
    <property type="term" value="C:outer membrane-bounded periplasmic space"/>
    <property type="evidence" value="ECO:0007669"/>
    <property type="project" value="UniProtKB-ARBA"/>
</dbReference>
<protein>
    <submittedName>
        <fullName evidence="7">Peptide/nickel transport system substrate-binding protein</fullName>
    </submittedName>
</protein>
<dbReference type="Pfam" id="PF00496">
    <property type="entry name" value="SBP_bac_5"/>
    <property type="match status" value="1"/>
</dbReference>
<keyword evidence="4" id="KW-0732">Signal</keyword>
<sequence>MARPPHFDLPSGAARDRAGPSRRSVMAGVGLSALALAVAPGRMVLTAAATENDTLKVIYPAFSQDWSPIRGGGQTYRLNAFWWASPLYYDGEGQIHPYVFTSWTSNAEFTEWVFTLDPAAKFSDGSPITADEVKGSWEIAAVPATKNQRIEQVIGTVEGFGAVQSGAASTLSGVSVKDEKTLVVRLSRPDPIFFAKLANQLAPVIKASAARDETGAEIAEWWRPENGVAVSGPFAPVSIDLDAGKLVFERNPHFFGPTPKLARVEVTAIEDQVAATLLLKERRYDLHTLLQTATVVDDLGADFVAGPPAPEGEHFWFNVSRAPTDDPKVRLALIKAIDRDGLIKASYPKGPETKADQILHAVPGVDPNYPAIGYDPEGAKKLLAESRYKTAAALPKLNFVGIARPAHKVAAQYIAEQWRQVLGIEAVDMKPQIDAFSGPDQAQVQIFRDSVNARVPDATAFLLGAVHSGSSNAKNKLGGYKNAEVDTLLEQASVLALDDPKRIELAQRAQVLAGADALYIPWIYRNMPVWAMPWVKGVAKNADWQVFAPWAISIES</sequence>
<feature type="region of interest" description="Disordered" evidence="5">
    <location>
        <begin position="1"/>
        <end position="21"/>
    </location>
</feature>
<dbReference type="InterPro" id="IPR039424">
    <property type="entry name" value="SBP_5"/>
</dbReference>
<name>A0A7W9CUF5_9HYPH</name>
<evidence type="ECO:0000313" key="7">
    <source>
        <dbReference type="EMBL" id="MBB5752120.1"/>
    </source>
</evidence>
<accession>A0A7W9CUF5</accession>
<evidence type="ECO:0000256" key="1">
    <source>
        <dbReference type="ARBA" id="ARBA00004418"/>
    </source>
</evidence>
<dbReference type="InterPro" id="IPR000914">
    <property type="entry name" value="SBP_5_dom"/>
</dbReference>
<reference evidence="7 8" key="1">
    <citation type="submission" date="2020-08" db="EMBL/GenBank/DDBJ databases">
        <title>Genomic Encyclopedia of Type Strains, Phase IV (KMG-IV): sequencing the most valuable type-strain genomes for metagenomic binning, comparative biology and taxonomic classification.</title>
        <authorList>
            <person name="Goeker M."/>
        </authorList>
    </citation>
    <scope>NUCLEOTIDE SEQUENCE [LARGE SCALE GENOMIC DNA]</scope>
    <source>
        <strain evidence="7 8">DSM 16268</strain>
    </source>
</reference>
<dbReference type="PANTHER" id="PTHR30290:SF10">
    <property type="entry name" value="PERIPLASMIC OLIGOPEPTIDE-BINDING PROTEIN-RELATED"/>
    <property type="match status" value="1"/>
</dbReference>
<dbReference type="GO" id="GO:1904680">
    <property type="term" value="F:peptide transmembrane transporter activity"/>
    <property type="evidence" value="ECO:0007669"/>
    <property type="project" value="TreeGrafter"/>
</dbReference>
<feature type="domain" description="Solute-binding protein family 5" evidence="6">
    <location>
        <begin position="95"/>
        <end position="471"/>
    </location>
</feature>
<evidence type="ECO:0000256" key="2">
    <source>
        <dbReference type="ARBA" id="ARBA00005695"/>
    </source>
</evidence>
<dbReference type="EMBL" id="JACHOO010000002">
    <property type="protein sequence ID" value="MBB5752120.1"/>
    <property type="molecule type" value="Genomic_DNA"/>
</dbReference>
<dbReference type="RefSeq" id="WP_183853493.1">
    <property type="nucleotide sequence ID" value="NZ_JACHOO010000002.1"/>
</dbReference>
<dbReference type="PROSITE" id="PS51318">
    <property type="entry name" value="TAT"/>
    <property type="match status" value="1"/>
</dbReference>
<evidence type="ECO:0000256" key="4">
    <source>
        <dbReference type="ARBA" id="ARBA00022729"/>
    </source>
</evidence>
<dbReference type="Gene3D" id="3.90.76.10">
    <property type="entry name" value="Dipeptide-binding Protein, Domain 1"/>
    <property type="match status" value="1"/>
</dbReference>
<dbReference type="GO" id="GO:0015833">
    <property type="term" value="P:peptide transport"/>
    <property type="evidence" value="ECO:0007669"/>
    <property type="project" value="TreeGrafter"/>
</dbReference>
<evidence type="ECO:0000313" key="8">
    <source>
        <dbReference type="Proteomes" id="UP000523821"/>
    </source>
</evidence>
<proteinExistence type="inferred from homology"/>
<dbReference type="AlphaFoldDB" id="A0A7W9CUF5"/>
<gene>
    <name evidence="7" type="ORF">GGQ63_001172</name>
</gene>
<comment type="caution">
    <text evidence="7">The sequence shown here is derived from an EMBL/GenBank/DDBJ whole genome shotgun (WGS) entry which is preliminary data.</text>
</comment>
<dbReference type="PANTHER" id="PTHR30290">
    <property type="entry name" value="PERIPLASMIC BINDING COMPONENT OF ABC TRANSPORTER"/>
    <property type="match status" value="1"/>
</dbReference>
<dbReference type="SUPFAM" id="SSF53850">
    <property type="entry name" value="Periplasmic binding protein-like II"/>
    <property type="match status" value="1"/>
</dbReference>
<dbReference type="Proteomes" id="UP000523821">
    <property type="component" value="Unassembled WGS sequence"/>
</dbReference>
<dbReference type="Gene3D" id="3.40.190.10">
    <property type="entry name" value="Periplasmic binding protein-like II"/>
    <property type="match status" value="1"/>
</dbReference>